<feature type="region of interest" description="Disordered" evidence="1">
    <location>
        <begin position="57"/>
        <end position="132"/>
    </location>
</feature>
<evidence type="ECO:0000313" key="4">
    <source>
        <dbReference type="Proteomes" id="UP000326062"/>
    </source>
</evidence>
<keyword evidence="4" id="KW-1185">Reference proteome</keyword>
<name>A0A5N3W158_MUNRE</name>
<comment type="caution">
    <text evidence="3">The sequence shown here is derived from an EMBL/GenBank/DDBJ whole genome shotgun (WGS) entry which is preliminary data.</text>
</comment>
<protein>
    <submittedName>
        <fullName evidence="3">Uncharacterized protein</fullName>
    </submittedName>
</protein>
<proteinExistence type="predicted"/>
<evidence type="ECO:0000313" key="2">
    <source>
        <dbReference type="EMBL" id="KAB0354089.1"/>
    </source>
</evidence>
<dbReference type="Proteomes" id="UP000326062">
    <property type="component" value="Unassembled WGS sequence"/>
</dbReference>
<sequence length="208" mass="21263">MLSCKFHYRDSICRDCSVSPAVEGGREWFKIESEAHSGGVMRAADEDAGAMAFAVGTEHGGHRVPGGAGGRDGCRDPAGPGDAVSPGVPGGPSDLADPRGPSTAGESSGTASAIPQIPGAPQAPGPVGDAAPRAGVLSNQALQSSLTMPFSLLAQVEIPGLSLQLTTEDSGLLQTSIAFCLEQLSLVIRILQHFVLPLFAKSQHRRGA</sequence>
<dbReference type="EMBL" id="VCEB01000055">
    <property type="protein sequence ID" value="KAB0354089.1"/>
    <property type="molecule type" value="Genomic_DNA"/>
</dbReference>
<evidence type="ECO:0000313" key="3">
    <source>
        <dbReference type="EMBL" id="KAB0354092.1"/>
    </source>
</evidence>
<accession>A0A5N3W158</accession>
<organism evidence="3 4">
    <name type="scientific">Muntiacus reevesi</name>
    <name type="common">Reeves' muntjac</name>
    <name type="synonym">Cervus reevesi</name>
    <dbReference type="NCBI Taxonomy" id="9886"/>
    <lineage>
        <taxon>Eukaryota</taxon>
        <taxon>Metazoa</taxon>
        <taxon>Chordata</taxon>
        <taxon>Craniata</taxon>
        <taxon>Vertebrata</taxon>
        <taxon>Euteleostomi</taxon>
        <taxon>Mammalia</taxon>
        <taxon>Eutheria</taxon>
        <taxon>Laurasiatheria</taxon>
        <taxon>Artiodactyla</taxon>
        <taxon>Ruminantia</taxon>
        <taxon>Pecora</taxon>
        <taxon>Cervidae</taxon>
        <taxon>Muntiacinae</taxon>
        <taxon>Muntiacus</taxon>
    </lineage>
</organism>
<evidence type="ECO:0000256" key="1">
    <source>
        <dbReference type="SAM" id="MobiDB-lite"/>
    </source>
</evidence>
<feature type="compositionally biased region" description="Low complexity" evidence="1">
    <location>
        <begin position="102"/>
        <end position="132"/>
    </location>
</feature>
<dbReference type="AlphaFoldDB" id="A0A5N3W158"/>
<reference evidence="3 4" key="1">
    <citation type="submission" date="2019-06" db="EMBL/GenBank/DDBJ databases">
        <title>Discovery of a novel chromosome fission-fusion reversal in muntjac.</title>
        <authorList>
            <person name="Mudd A.B."/>
            <person name="Bredeson J.V."/>
            <person name="Baum R."/>
            <person name="Hockemeyer D."/>
            <person name="Rokhsar D.S."/>
        </authorList>
    </citation>
    <scope>NUCLEOTIDE SEQUENCE [LARGE SCALE GENOMIC DNA]</scope>
    <source>
        <strain evidence="3">UCam_UCB_Mr</strain>
        <tissue evidence="3">Fibroblast cell line</tissue>
    </source>
</reference>
<gene>
    <name evidence="3" type="ORF">FD755_023214</name>
    <name evidence="2" type="ORF">FD755_023217</name>
</gene>
<dbReference type="EMBL" id="VCEB01000054">
    <property type="protein sequence ID" value="KAB0354092.1"/>
    <property type="molecule type" value="Genomic_DNA"/>
</dbReference>